<gene>
    <name evidence="1" type="ORF">L207DRAFT_29100</name>
</gene>
<evidence type="ECO:0000313" key="1">
    <source>
        <dbReference type="EMBL" id="PMD39815.1"/>
    </source>
</evidence>
<proteinExistence type="predicted"/>
<evidence type="ECO:0000313" key="2">
    <source>
        <dbReference type="Proteomes" id="UP000235786"/>
    </source>
</evidence>
<sequence>MPQGSDWRATIQRTHSASRLESGAELLSAGLLECACRIAVAGRCTRRQEGRWIGGTTLLCTHTRSADAGSRLAAARLDANSQVCQGIERHRARTATICPSILVRQGPAGARTRRQDWRREETRARDVPEVKATHSLAQNTRGGAAKHLQSLHIPPLLHLALLPSYILDTHHVFLRILQSAPFPGSLVGTSVRTVLSVV</sequence>
<name>A0A2J6RMR7_HYAVF</name>
<dbReference type="Proteomes" id="UP000235786">
    <property type="component" value="Unassembled WGS sequence"/>
</dbReference>
<protein>
    <submittedName>
        <fullName evidence="1">Uncharacterized protein</fullName>
    </submittedName>
</protein>
<dbReference type="EMBL" id="KZ613946">
    <property type="protein sequence ID" value="PMD39815.1"/>
    <property type="molecule type" value="Genomic_DNA"/>
</dbReference>
<dbReference type="AlphaFoldDB" id="A0A2J6RMR7"/>
<reference evidence="1 2" key="1">
    <citation type="submission" date="2016-04" db="EMBL/GenBank/DDBJ databases">
        <title>A degradative enzymes factory behind the ericoid mycorrhizal symbiosis.</title>
        <authorList>
            <consortium name="DOE Joint Genome Institute"/>
            <person name="Martino E."/>
            <person name="Morin E."/>
            <person name="Grelet G."/>
            <person name="Kuo A."/>
            <person name="Kohler A."/>
            <person name="Daghino S."/>
            <person name="Barry K."/>
            <person name="Choi C."/>
            <person name="Cichocki N."/>
            <person name="Clum A."/>
            <person name="Copeland A."/>
            <person name="Hainaut M."/>
            <person name="Haridas S."/>
            <person name="Labutti K."/>
            <person name="Lindquist E."/>
            <person name="Lipzen A."/>
            <person name="Khouja H.-R."/>
            <person name="Murat C."/>
            <person name="Ohm R."/>
            <person name="Olson A."/>
            <person name="Spatafora J."/>
            <person name="Veneault-Fourrey C."/>
            <person name="Henrissat B."/>
            <person name="Grigoriev I."/>
            <person name="Martin F."/>
            <person name="Perotto S."/>
        </authorList>
    </citation>
    <scope>NUCLEOTIDE SEQUENCE [LARGE SCALE GENOMIC DNA]</scope>
    <source>
        <strain evidence="1 2">F</strain>
    </source>
</reference>
<keyword evidence="2" id="KW-1185">Reference proteome</keyword>
<organism evidence="1 2">
    <name type="scientific">Hyaloscypha variabilis (strain UAMH 11265 / GT02V1 / F)</name>
    <name type="common">Meliniomyces variabilis</name>
    <dbReference type="NCBI Taxonomy" id="1149755"/>
    <lineage>
        <taxon>Eukaryota</taxon>
        <taxon>Fungi</taxon>
        <taxon>Dikarya</taxon>
        <taxon>Ascomycota</taxon>
        <taxon>Pezizomycotina</taxon>
        <taxon>Leotiomycetes</taxon>
        <taxon>Helotiales</taxon>
        <taxon>Hyaloscyphaceae</taxon>
        <taxon>Hyaloscypha</taxon>
        <taxon>Hyaloscypha variabilis</taxon>
    </lineage>
</organism>
<accession>A0A2J6RMR7</accession>